<keyword evidence="3" id="KW-1185">Reference proteome</keyword>
<protein>
    <submittedName>
        <fullName evidence="2">Uncharacterized protein</fullName>
    </submittedName>
</protein>
<gene>
    <name evidence="2" type="ORF">IC229_05870</name>
</gene>
<evidence type="ECO:0000313" key="2">
    <source>
        <dbReference type="EMBL" id="MBD2700153.1"/>
    </source>
</evidence>
<dbReference type="EMBL" id="JACWZY010000003">
    <property type="protein sequence ID" value="MBD2700153.1"/>
    <property type="molecule type" value="Genomic_DNA"/>
</dbReference>
<evidence type="ECO:0000256" key="1">
    <source>
        <dbReference type="SAM" id="MobiDB-lite"/>
    </source>
</evidence>
<name>A0A927AQC9_9BACT</name>
<dbReference type="Proteomes" id="UP000598820">
    <property type="component" value="Unassembled WGS sequence"/>
</dbReference>
<evidence type="ECO:0000313" key="3">
    <source>
        <dbReference type="Proteomes" id="UP000598820"/>
    </source>
</evidence>
<reference evidence="2" key="1">
    <citation type="submission" date="2020-09" db="EMBL/GenBank/DDBJ databases">
        <authorList>
            <person name="Kim M.K."/>
        </authorList>
    </citation>
    <scope>NUCLEOTIDE SEQUENCE</scope>
    <source>
        <strain evidence="2">BT702</strain>
    </source>
</reference>
<dbReference type="AlphaFoldDB" id="A0A927AQC9"/>
<organism evidence="2 3">
    <name type="scientific">Spirosoma profusum</name>
    <dbReference type="NCBI Taxonomy" id="2771354"/>
    <lineage>
        <taxon>Bacteria</taxon>
        <taxon>Pseudomonadati</taxon>
        <taxon>Bacteroidota</taxon>
        <taxon>Cytophagia</taxon>
        <taxon>Cytophagales</taxon>
        <taxon>Cytophagaceae</taxon>
        <taxon>Spirosoma</taxon>
    </lineage>
</organism>
<dbReference type="RefSeq" id="WP_190886005.1">
    <property type="nucleotide sequence ID" value="NZ_JACWZY010000003.1"/>
</dbReference>
<proteinExistence type="predicted"/>
<feature type="region of interest" description="Disordered" evidence="1">
    <location>
        <begin position="52"/>
        <end position="79"/>
    </location>
</feature>
<sequence length="88" mass="9623">MTAKNAIIEINVDGQVQGHLLKDLLKIALGVMSEQDIEEVLQLLLAKAPVSPKPVLDAPTKQPDKALEGPQPDPYADQNDFDFNAYLL</sequence>
<accession>A0A927AQC9</accession>
<comment type="caution">
    <text evidence="2">The sequence shown here is derived from an EMBL/GenBank/DDBJ whole genome shotgun (WGS) entry which is preliminary data.</text>
</comment>